<evidence type="ECO:0000313" key="6">
    <source>
        <dbReference type="Proteomes" id="UP000018936"/>
    </source>
</evidence>
<comment type="caution">
    <text evidence="5">The sequence shown here is derived from an EMBL/GenBank/DDBJ whole genome shotgun (WGS) entry which is preliminary data.</text>
</comment>
<feature type="compositionally biased region" description="Basic and acidic residues" evidence="2">
    <location>
        <begin position="1056"/>
        <end position="1076"/>
    </location>
</feature>
<evidence type="ECO:0000259" key="4">
    <source>
        <dbReference type="Pfam" id="PF20870"/>
    </source>
</evidence>
<dbReference type="Proteomes" id="UP000018936">
    <property type="component" value="Unassembled WGS sequence"/>
</dbReference>
<dbReference type="InterPro" id="IPR049144">
    <property type="entry name" value="FAM186A_B_N"/>
</dbReference>
<feature type="region of interest" description="Disordered" evidence="2">
    <location>
        <begin position="866"/>
        <end position="1235"/>
    </location>
</feature>
<feature type="region of interest" description="Disordered" evidence="2">
    <location>
        <begin position="781"/>
        <end position="837"/>
    </location>
</feature>
<evidence type="ECO:0000313" key="5">
    <source>
        <dbReference type="EMBL" id="ETE63104.1"/>
    </source>
</evidence>
<dbReference type="InterPro" id="IPR026983">
    <property type="entry name" value="DHC"/>
</dbReference>
<evidence type="ECO:0000256" key="2">
    <source>
        <dbReference type="SAM" id="MobiDB-lite"/>
    </source>
</evidence>
<feature type="region of interest" description="Disordered" evidence="2">
    <location>
        <begin position="379"/>
        <end position="562"/>
    </location>
</feature>
<gene>
    <name evidence="5" type="primary">EPR1</name>
    <name evidence="5" type="ORF">L345_11136</name>
</gene>
<dbReference type="PANTHER" id="PTHR45703">
    <property type="entry name" value="DYNEIN HEAVY CHAIN"/>
    <property type="match status" value="1"/>
</dbReference>
<dbReference type="GO" id="GO:0051959">
    <property type="term" value="F:dynein light intermediate chain binding"/>
    <property type="evidence" value="ECO:0007669"/>
    <property type="project" value="InterPro"/>
</dbReference>
<feature type="compositionally biased region" description="Basic and acidic residues" evidence="2">
    <location>
        <begin position="640"/>
        <end position="660"/>
    </location>
</feature>
<feature type="compositionally biased region" description="Basic and acidic residues" evidence="2">
    <location>
        <begin position="1126"/>
        <end position="1149"/>
    </location>
</feature>
<feature type="compositionally biased region" description="Basic and acidic residues" evidence="2">
    <location>
        <begin position="2055"/>
        <end position="2070"/>
    </location>
</feature>
<dbReference type="EMBL" id="AZIM01002911">
    <property type="protein sequence ID" value="ETE63104.1"/>
    <property type="molecule type" value="Genomic_DNA"/>
</dbReference>
<feature type="compositionally biased region" description="Basic and acidic residues" evidence="2">
    <location>
        <begin position="478"/>
        <end position="491"/>
    </location>
</feature>
<feature type="compositionally biased region" description="Basic and acidic residues" evidence="2">
    <location>
        <begin position="1224"/>
        <end position="1235"/>
    </location>
</feature>
<feature type="compositionally biased region" description="Basic and acidic residues" evidence="2">
    <location>
        <begin position="617"/>
        <end position="626"/>
    </location>
</feature>
<sequence length="2482" mass="280167">MHFQRFVAWENLPSLTSKSDDFESSSSGSVSEYESEGLDGSKITNTKKETMPIHSVEIPVPIKHVLDKIEVSQLERAKKDISKKLFRILENVNRAYERYKKDDGIDPKIEKEYNSILTWEEKNRRSQFLNEIDGVLNVNMGKLLELRLVLDSLKECSGMLEKVELQEKLIPSEKMIEKMEIDLLKFIEKIEENVRRLIKLFQPLFTEKMRARRKSGPKYALLFKAWRDKVADMPQEGEPLTPEQMLDDESLAFTRCHDVNNMIHELGESSFFNKAEIAALKYTTTMVGNLIKAFSLLVKQCRNLKLKCDSLTIVEGRKQDPQVVVLQRELRMALERKMALEKQVQSAEERCMALLVTNDLIQKELHDANEKASLADNITFPRVTSSKPQSKPKDVEKDVKSKQAEKPKLPTEPRRKVTRKGEGESLDEKWESQGESSQASLLTIYGREPTPTGSIQDTKIKQKKTVSDKGKTKQPPKATDEKGPSMERSLELLDQMLTSHKTLDTESDRVAPKSSDEKPTESSPSSMEPSSLTEPTAEDISGQSLQKDKKGARRRISMKGTAEKLVLTVKTKKIVKFPPTKDTPTQDMPSQDITPLSTTLQEISEGELTQKPMMTSETKKEPETLDKTLTQTAAAEQTEEAPKSLADKSKDTREKKETKRWSKLLQLPKQAEKSEGVRHGLNVKLQETARDIPTLASPTQEIPILDTPTQDTRTQDILTLDTPTQDTRTQDILTLDTPTQDTRTQDILTLDTPTQDTRTQDILTQGIHTQDTPTQDTLTQEITRGELTQRPTTTSETKEEPVSQDKDLTQTVAAEKTEEAPKQLADKSKDIREKKETKRWSKLLQIPKQAEKTEGVRHVLHAKLQETARDTPIPDIPTPDTPTQDIPGGELTQRQMTTSETKEEPESQDKNLTQTTIIEQAEEAPKQLAEKSKDIREKKEMKRWSKALQVHKKAEKSEGVRHGVDAKLQETARDIPTPSLPTPDTPIQDIPGGELTQKPTTSETKEEPESQDKDVIQTTIAKQIEESPKQLADKSKDIREKKEMKRWSKALQLPKQAEKLEGVRHGVDAKLQETARDIPTPSLPTPDTPTQDIPGGELSQKPTTSETKEEPESQDKDVIQTTIAKQIEEAPKQLADKSKDIREKKEMKRWSKALQLPKQAEKSEGVRHGVDAKQAEKSEGVRHGVDAKLQETARDIPTPSIPTPDTPTQDIPGGELTQKPTTSETKEEPESQDKDLIQTTIAEQIEEAPKQLADKSKDIREKKEMKRWSKALQLPKQAEKSEGVIHSLNIKLQEIAREKDGMIDIETIKHVFEELESSYKDTAAGPVTGGRHTEKPSKILSVKKSTVPPDTAEQAYTTKEKRKISRVEETALREFQEATLACLEDKLEKLKKGPPGSGKVSVQLQPTDLQAQQLFKAIQDKVEECFLIKQKSFIHLEEDKQILQSMEKLEDTSGEEITKIPSSTHVTPTQDIPTQDTTPQDFPTQVPPPPPLDIPPLVPLPQEIPSLVTPPKDISTMIPSPSPQDIPPLVPPPQEVLTLVTPLQDIPHLVPSPLSQDIPPVVPPPQEIPILFPPPQDISSLFAPPQEIPTLLPPPQDIPTLILPPPPQDIPTLVPPPQEIPPLVPPPQEMPTLFPPPQEIPPLFLPPLEIPPLVLPPLELPPLVLPPLEIPPQVLPPLEIPTMVPAPLEPLHLVMPTMVPPPLEKPNQVMPPLEISTLLPPPPPQDIVPLVPPPQEIPTLVSPPQDISTLVLLPPPQKLPPLVLPSQVIPTLVLPPPPQKIPTPVLPPPPPPQKIPPLVLPPQVIPPQVLPPPPQEIPPLVPPPQVIPTQVLPPPPQEIPPLVPPPQVIPTLVLPPPPQEIPPLVPPPQVIPTPVPPPPDIPILVPPPQEIPILVPPPQVIPTLVPSPQVIPTPVPPPPDIPILVPPPQDKKLFSPQDVLLPKWQEKEEDLAKALPLTKEKQSLEHVPDEDYQQVKERKQEGEEPYKKKIIIPISEEQPKTVDKGKELSPKEDHRKQQEIWQEEDKEHEIKRRQWQQQQAKHEGQMETLRQAHLQQEDQYKQRQKEQQQKQQELEHIWEKRWQQQLQSWQQERQKQQDQENREQEQKSKVLEKQRLVQKEHKPLSPKLKVVESSVLDIFISQCKMPPVSKEKIISTTPRITPSPSIALKEDSSELETTWFPKMLTKIEELPTYDIAEKRYWINVEAQRKNLKLLREASQKAGISPDLYNDTKETIKQALHSNVERLALLFRKYKSFYNLHEVRHSLILQLDTAKEAKDGAKMQNLYKMVDKVDAYQKKLLDSWKVKQNVVERQHQHCLRKMVDLFAQLHSSAQLHLSNPCLLIVKSEDSTEKETFHMPHIKPAFLKSRVYKSPLIRVKKSQDFTVTAMVRRKPSSEQIESLWKTDITELSFPLGPKAPVSFLWSETSGFPDIPRFLELDISSVRGKPLLYTESREILPPGIFMEFYGVCMSLAHPPILPGIA</sequence>
<feature type="domain" description="FAM186A/B N-terminal" evidence="4">
    <location>
        <begin position="55"/>
        <end position="303"/>
    </location>
</feature>
<feature type="domain" description="FAM186A/B C-terminal" evidence="3">
    <location>
        <begin position="2197"/>
        <end position="2439"/>
    </location>
</feature>
<proteinExistence type="predicted"/>
<name>V8NLF0_OPHHA</name>
<feature type="compositionally biased region" description="Basic and acidic residues" evidence="2">
    <location>
        <begin position="1159"/>
        <end position="1194"/>
    </location>
</feature>
<feature type="coiled-coil region" evidence="1">
    <location>
        <begin position="323"/>
        <end position="357"/>
    </location>
</feature>
<feature type="compositionally biased region" description="Basic and acidic residues" evidence="2">
    <location>
        <begin position="955"/>
        <end position="973"/>
    </location>
</feature>
<dbReference type="GO" id="GO:0030286">
    <property type="term" value="C:dynein complex"/>
    <property type="evidence" value="ECO:0007669"/>
    <property type="project" value="InterPro"/>
</dbReference>
<feature type="compositionally biased region" description="Basic and acidic residues" evidence="2">
    <location>
        <begin position="1003"/>
        <end position="1015"/>
    </location>
</feature>
<dbReference type="OrthoDB" id="9942939at2759"/>
<dbReference type="InterPro" id="IPR049146">
    <property type="entry name" value="FAM186A_B_C"/>
</dbReference>
<feature type="region of interest" description="Disordered" evidence="2">
    <location>
        <begin position="1321"/>
        <end position="1359"/>
    </location>
</feature>
<reference evidence="5 6" key="1">
    <citation type="journal article" date="2013" name="Proc. Natl. Acad. Sci. U.S.A.">
        <title>The king cobra genome reveals dynamic gene evolution and adaptation in the snake venom system.</title>
        <authorList>
            <person name="Vonk F.J."/>
            <person name="Casewell N.R."/>
            <person name="Henkel C.V."/>
            <person name="Heimberg A.M."/>
            <person name="Jansen H.J."/>
            <person name="McCleary R.J."/>
            <person name="Kerkkamp H.M."/>
            <person name="Vos R.A."/>
            <person name="Guerreiro I."/>
            <person name="Calvete J.J."/>
            <person name="Wuster W."/>
            <person name="Woods A.E."/>
            <person name="Logan J.M."/>
            <person name="Harrison R.A."/>
            <person name="Castoe T.A."/>
            <person name="de Koning A.P."/>
            <person name="Pollock D.D."/>
            <person name="Yandell M."/>
            <person name="Calderon D."/>
            <person name="Renjifo C."/>
            <person name="Currier R.B."/>
            <person name="Salgado D."/>
            <person name="Pla D."/>
            <person name="Sanz L."/>
            <person name="Hyder A.S."/>
            <person name="Ribeiro J.M."/>
            <person name="Arntzen J.W."/>
            <person name="van den Thillart G.E."/>
            <person name="Boetzer M."/>
            <person name="Pirovano W."/>
            <person name="Dirks R.P."/>
            <person name="Spaink H.P."/>
            <person name="Duboule D."/>
            <person name="McGlinn E."/>
            <person name="Kini R.M."/>
            <person name="Richardson M.K."/>
        </authorList>
    </citation>
    <scope>NUCLEOTIDE SEQUENCE</scope>
    <source>
        <tissue evidence="5">Blood</tissue>
    </source>
</reference>
<dbReference type="GO" id="GO:0007018">
    <property type="term" value="P:microtubule-based movement"/>
    <property type="evidence" value="ECO:0007669"/>
    <property type="project" value="InterPro"/>
</dbReference>
<feature type="compositionally biased region" description="Basic and acidic residues" evidence="2">
    <location>
        <begin position="796"/>
        <end position="808"/>
    </location>
</feature>
<feature type="region of interest" description="Disordered" evidence="2">
    <location>
        <begin position="603"/>
        <end position="679"/>
    </location>
</feature>
<organism evidence="5 6">
    <name type="scientific">Ophiophagus hannah</name>
    <name type="common">King cobra</name>
    <name type="synonym">Naja hannah</name>
    <dbReference type="NCBI Taxonomy" id="8665"/>
    <lineage>
        <taxon>Eukaryota</taxon>
        <taxon>Metazoa</taxon>
        <taxon>Chordata</taxon>
        <taxon>Craniata</taxon>
        <taxon>Vertebrata</taxon>
        <taxon>Euteleostomi</taxon>
        <taxon>Lepidosauria</taxon>
        <taxon>Squamata</taxon>
        <taxon>Bifurcata</taxon>
        <taxon>Unidentata</taxon>
        <taxon>Episquamata</taxon>
        <taxon>Toxicofera</taxon>
        <taxon>Serpentes</taxon>
        <taxon>Colubroidea</taxon>
        <taxon>Elapidae</taxon>
        <taxon>Elapinae</taxon>
        <taxon>Ophiophagus</taxon>
    </lineage>
</organism>
<evidence type="ECO:0000256" key="1">
    <source>
        <dbReference type="SAM" id="Coils"/>
    </source>
</evidence>
<feature type="region of interest" description="Disordered" evidence="2">
    <location>
        <begin position="1956"/>
        <end position="2070"/>
    </location>
</feature>
<feature type="compositionally biased region" description="Low complexity" evidence="2">
    <location>
        <begin position="521"/>
        <end position="535"/>
    </location>
</feature>
<dbReference type="PANTHER" id="PTHR45703:SF36">
    <property type="entry name" value="DYNEIN HEAVY CHAIN, CYTOPLASMIC"/>
    <property type="match status" value="1"/>
</dbReference>
<dbReference type="GO" id="GO:0045505">
    <property type="term" value="F:dynein intermediate chain binding"/>
    <property type="evidence" value="ECO:0007669"/>
    <property type="project" value="InterPro"/>
</dbReference>
<feature type="compositionally biased region" description="Basic and acidic residues" evidence="2">
    <location>
        <begin position="501"/>
        <end position="520"/>
    </location>
</feature>
<feature type="compositionally biased region" description="Basic and acidic residues" evidence="2">
    <location>
        <begin position="900"/>
        <end position="909"/>
    </location>
</feature>
<dbReference type="Pfam" id="PF20870">
    <property type="entry name" value="FAM186A-B_N"/>
    <property type="match status" value="1"/>
</dbReference>
<feature type="compositionally biased region" description="Basic and acidic residues" evidence="2">
    <location>
        <begin position="1023"/>
        <end position="1046"/>
    </location>
</feature>
<feature type="compositionally biased region" description="Basic and acidic residues" evidence="2">
    <location>
        <begin position="391"/>
        <end position="432"/>
    </location>
</feature>
<accession>V8NLF0</accession>
<protein>
    <submittedName>
        <fullName evidence="5">Proline-rich extensin-like protein EPR1</fullName>
    </submittedName>
</protein>
<feature type="compositionally biased region" description="Basic and acidic residues" evidence="2">
    <location>
        <begin position="1956"/>
        <end position="1987"/>
    </location>
</feature>
<feature type="non-terminal residue" evidence="5">
    <location>
        <position position="1"/>
    </location>
</feature>
<feature type="compositionally biased region" description="Basic and acidic residues" evidence="2">
    <location>
        <begin position="1106"/>
        <end position="1118"/>
    </location>
</feature>
<feature type="compositionally biased region" description="Basic and acidic residues" evidence="2">
    <location>
        <begin position="923"/>
        <end position="943"/>
    </location>
</feature>
<keyword evidence="1" id="KW-0175">Coiled coil</keyword>
<feature type="compositionally biased region" description="Low complexity" evidence="2">
    <location>
        <begin position="1206"/>
        <end position="1223"/>
    </location>
</feature>
<feature type="compositionally biased region" description="Basic and acidic residues" evidence="2">
    <location>
        <begin position="1997"/>
        <end position="2032"/>
    </location>
</feature>
<dbReference type="Pfam" id="PF20865">
    <property type="entry name" value="FAM186A-B_C"/>
    <property type="match status" value="1"/>
</dbReference>
<feature type="region of interest" description="Disordered" evidence="2">
    <location>
        <begin position="17"/>
        <end position="46"/>
    </location>
</feature>
<feature type="compositionally biased region" description="Basic and acidic residues" evidence="2">
    <location>
        <begin position="815"/>
        <end position="837"/>
    </location>
</feature>
<feature type="region of interest" description="Disordered" evidence="2">
    <location>
        <begin position="1448"/>
        <end position="1491"/>
    </location>
</feature>
<feature type="compositionally biased region" description="Low complexity" evidence="2">
    <location>
        <begin position="1466"/>
        <end position="1484"/>
    </location>
</feature>
<feature type="region of interest" description="Disordered" evidence="2">
    <location>
        <begin position="2093"/>
        <end position="2118"/>
    </location>
</feature>
<evidence type="ECO:0000259" key="3">
    <source>
        <dbReference type="Pfam" id="PF20865"/>
    </source>
</evidence>
<keyword evidence="6" id="KW-1185">Reference proteome</keyword>